<keyword evidence="3" id="KW-1185">Reference proteome</keyword>
<name>K0NKD2_DESTT</name>
<keyword evidence="1" id="KW-0175">Coiled coil</keyword>
<dbReference type="EMBL" id="FO203503">
    <property type="protein sequence ID" value="CCK80388.1"/>
    <property type="molecule type" value="Genomic_DNA"/>
</dbReference>
<proteinExistence type="predicted"/>
<dbReference type="Gene3D" id="1.10.4030.10">
    <property type="entry name" value="Porin chaperone SurA, peptide-binding domain"/>
    <property type="match status" value="1"/>
</dbReference>
<evidence type="ECO:0000313" key="3">
    <source>
        <dbReference type="Proteomes" id="UP000007347"/>
    </source>
</evidence>
<accession>K0NKD2</accession>
<dbReference type="AlphaFoldDB" id="K0NKD2"/>
<dbReference type="RefSeq" id="WP_014957700.1">
    <property type="nucleotide sequence ID" value="NC_018645.1"/>
</dbReference>
<dbReference type="HOGENOM" id="CLU_1105759_0_0_7"/>
<reference evidence="2 3" key="1">
    <citation type="journal article" date="2013" name="Environ. Microbiol.">
        <title>Complete genome, catabolic sub-proteomes and key-metabolites of Desulfobacula toluolica Tol2, a marine, aromatic compound-degrading, sulfate-reducing bacterium.</title>
        <authorList>
            <person name="Wohlbrand L."/>
            <person name="Jacob J.H."/>
            <person name="Kube M."/>
            <person name="Mussmann M."/>
            <person name="Jarling R."/>
            <person name="Beck A."/>
            <person name="Amann R."/>
            <person name="Wilkes H."/>
            <person name="Reinhardt R."/>
            <person name="Rabus R."/>
        </authorList>
    </citation>
    <scope>NUCLEOTIDE SEQUENCE [LARGE SCALE GENOMIC DNA]</scope>
    <source>
        <strain evidence="3">DSM 7467 / Tol2</strain>
    </source>
</reference>
<evidence type="ECO:0000313" key="2">
    <source>
        <dbReference type="EMBL" id="CCK80388.1"/>
    </source>
</evidence>
<protein>
    <submittedName>
        <fullName evidence="2">Conserved uncharacterized protein</fullName>
    </submittedName>
</protein>
<dbReference type="KEGG" id="dto:TOL2_C22270"/>
<dbReference type="STRING" id="651182.TOL2_C22270"/>
<sequence>MTDLWTDFFKKKKICWFFVCAALCFTGCGEPEKKAAPEFLIKTPSMTLTIGDFSEELDLKRAAYPYNINNNPAEYNEMVIHLVKMLSQEIVLLSAAADKEVTVTDQEVQSAEAEFKKDYPGDSFEQLLLKNAVSYLFWKKRFKKNMIMDKLIDQDLKQKIKITSQDIVEFYQKHNIVDIQNSDENALVSNQIEDEKELVSLLRMQKTQDHYDEWIQALEKDYPVKIDEDKLKTLLIDIEKSEEKKNEKDNQ</sequence>
<dbReference type="OrthoDB" id="5454722at2"/>
<evidence type="ECO:0000256" key="1">
    <source>
        <dbReference type="SAM" id="Coils"/>
    </source>
</evidence>
<feature type="coiled-coil region" evidence="1">
    <location>
        <begin position="224"/>
        <end position="251"/>
    </location>
</feature>
<gene>
    <name evidence="2" type="ordered locus">TOL2_C22270</name>
</gene>
<organism evidence="2 3">
    <name type="scientific">Desulfobacula toluolica (strain DSM 7467 / Tol2)</name>
    <dbReference type="NCBI Taxonomy" id="651182"/>
    <lineage>
        <taxon>Bacteria</taxon>
        <taxon>Pseudomonadati</taxon>
        <taxon>Thermodesulfobacteriota</taxon>
        <taxon>Desulfobacteria</taxon>
        <taxon>Desulfobacterales</taxon>
        <taxon>Desulfobacteraceae</taxon>
        <taxon>Desulfobacula</taxon>
    </lineage>
</organism>
<dbReference type="SUPFAM" id="SSF109998">
    <property type="entry name" value="Triger factor/SurA peptide-binding domain-like"/>
    <property type="match status" value="1"/>
</dbReference>
<dbReference type="Proteomes" id="UP000007347">
    <property type="component" value="Chromosome"/>
</dbReference>
<dbReference type="InterPro" id="IPR027304">
    <property type="entry name" value="Trigger_fact/SurA_dom_sf"/>
</dbReference>